<comment type="similarity">
    <text evidence="1">Belongs to the CCM1 family.</text>
</comment>
<dbReference type="Proteomes" id="UP000188533">
    <property type="component" value="Unassembled WGS sequence"/>
</dbReference>
<name>A0A1Q3E9T5_LENED</name>
<dbReference type="PANTHER" id="PTHR47447:SF28">
    <property type="entry name" value="PENTACOTRIPEPTIDE-REPEAT REGION OF PRORP DOMAIN-CONTAINING PROTEIN"/>
    <property type="match status" value="1"/>
</dbReference>
<evidence type="ECO:0000313" key="10">
    <source>
        <dbReference type="Proteomes" id="UP000188533"/>
    </source>
</evidence>
<comment type="subunit">
    <text evidence="4">Binds to mitochondrial small subunit 15S rRNA.</text>
</comment>
<dbReference type="InterPro" id="IPR011990">
    <property type="entry name" value="TPR-like_helical_dom_sf"/>
</dbReference>
<dbReference type="InterPro" id="IPR057027">
    <property type="entry name" value="TPR_mt"/>
</dbReference>
<dbReference type="InterPro" id="IPR002885">
    <property type="entry name" value="PPR_rpt"/>
</dbReference>
<evidence type="ECO:0000256" key="6">
    <source>
        <dbReference type="SAM" id="MobiDB-lite"/>
    </source>
</evidence>
<evidence type="ECO:0000256" key="2">
    <source>
        <dbReference type="ARBA" id="ARBA00022737"/>
    </source>
</evidence>
<accession>A0A1Q3E9T5</accession>
<feature type="region of interest" description="Disordered" evidence="6">
    <location>
        <begin position="913"/>
        <end position="950"/>
    </location>
</feature>
<comment type="function">
    <text evidence="3">Regulates mitochondrial small subunit maturation by controlling 15S rRNA 5'-end processing. Localizes to the 5' precursor of the 15S rRNA in a position that is subsequently occupied by mS47 in the mature yeast mtSSU. Uses structure and sequence-specific RNA recognition, binding to a single-stranded region of the precursor and specifically recognizing bases -6 to -1. The exchange of Ccm1 for mS47 is coupled to the irreversible removal of precursor rRNA that is accompanied by conformational changes of the mitoribosomal proteins uS5m and mS26. These conformational changes signal completion of 5'-end rRNA processing through protection of the mature 5'-end of the 15S rRNA and stabilization of mS47. The removal of the 5' precursor together with the dissociation of Ccm1 may be catalyzed by the 5'-3' exoribonuclease Pet127. Involved in the specific removal of group I introns in mitochondrial encoded transcripts.</text>
</comment>
<evidence type="ECO:0000259" key="7">
    <source>
        <dbReference type="Pfam" id="PF17177"/>
    </source>
</evidence>
<evidence type="ECO:0000259" key="8">
    <source>
        <dbReference type="Pfam" id="PF23276"/>
    </source>
</evidence>
<dbReference type="Pfam" id="PF13812">
    <property type="entry name" value="PPR_3"/>
    <property type="match status" value="1"/>
</dbReference>
<dbReference type="PANTHER" id="PTHR47447">
    <property type="entry name" value="OS03G0856100 PROTEIN"/>
    <property type="match status" value="1"/>
</dbReference>
<keyword evidence="2" id="KW-0677">Repeat</keyword>
<evidence type="ECO:0000313" key="9">
    <source>
        <dbReference type="EMBL" id="GAW03909.1"/>
    </source>
</evidence>
<dbReference type="AlphaFoldDB" id="A0A1Q3E9T5"/>
<proteinExistence type="inferred from homology"/>
<feature type="region of interest" description="Disordered" evidence="6">
    <location>
        <begin position="32"/>
        <end position="52"/>
    </location>
</feature>
<feature type="repeat" description="PPR" evidence="5">
    <location>
        <begin position="468"/>
        <end position="502"/>
    </location>
</feature>
<sequence>MLGSSRSSVRRVSSRISRCVQIKPTTSCARTFTSAHTHSDTPTSEPLQYQPIGSGSAEALRSKPFQFDSASNLEFQKTRDGSNLARANSKLASAATRSDSHRALEVVADMKRRGTKPDLDTYNLLLRSMAGNTRSVDAWAIFEDMKLYGVKPDVKTFNALIEAHQHRNSAYLWPIIRAMEEMGVEPNAATYGLIISYFASAKNIENALRYLYVMKSKGIEPELRTLQLVVEIAADSGNARLALDLVNAFESDSVRRLESDVWVNCLTASASCLWKDGVVQCWEYIVQELNLSPGEGICMGVLHTAARHGLPDIATDVLRVLNLTGVPLQERHFAPLIEAFCRAGQVKEAFMTIDIMQETTPPLPSTLLPILEHVKKNTDTFDSTWALMDEIHQERPLQVSSLNIIIGAAVALGDLQRAVGAYKSFPDYNVKADRNTFHLLLEGAVAARHQPLGARILQDMKEADIALESRTYELMIELAITQDTYEEAFEYLEEMKGAGFKPPATTYKSLVKKCAINGDPRYTIALEEMEEMGYEKDPEFLRKAKDVFSKESTGMMFIEEAENTTVARIKDRYAYLYDSKPRNISAPTRTYKKNKRDDNEGRRWIRRKENAHFIENPHIALPTRKDFTLQLNEPKTTFPEPLPNYLHRNTKILATSIPVTDPISADAGRFSFSIKGMRRDLRRAGYRAQHLVHEVEAEILEWLDAGGITLNPDAADSIDFSEVVGRPVSDTGSIIEVFRTPQLLIWRISDDAFARYVVHCCARYHNVVSFSKDIPGSRLTHILRPNVTQPDRQAAASLDTPPVTDLDTSSSLFDSDTDFASSAFADSDAESVVSQPGIVAAHNNLSDIDELGSQSDDMSPELDTDTWSVIGDSDADGEMSEAEHSVERQFASMSMRAGSEDPERTLEAISPRILRQTGPSDRWPVQRSTSSPSRSPVRTAPRRLVFRNSPPAIKETKTLYAYLYS</sequence>
<dbReference type="InterPro" id="IPR033443">
    <property type="entry name" value="PROP1-like_PPR_dom"/>
</dbReference>
<dbReference type="EMBL" id="BDGU01000165">
    <property type="protein sequence ID" value="GAW03909.1"/>
    <property type="molecule type" value="Genomic_DNA"/>
</dbReference>
<dbReference type="Gene3D" id="1.25.40.10">
    <property type="entry name" value="Tetratricopeptide repeat domain"/>
    <property type="match status" value="2"/>
</dbReference>
<comment type="caution">
    <text evidence="9">The sequence shown here is derived from an EMBL/GenBank/DDBJ whole genome shotgun (WGS) entry which is preliminary data.</text>
</comment>
<evidence type="ECO:0000256" key="4">
    <source>
        <dbReference type="ARBA" id="ARBA00044511"/>
    </source>
</evidence>
<feature type="domain" description="Pentatricopeptide repeat-containing protein-mitochondrial" evidence="8">
    <location>
        <begin position="295"/>
        <end position="425"/>
    </location>
</feature>
<dbReference type="PROSITE" id="PS51375">
    <property type="entry name" value="PPR"/>
    <property type="match status" value="3"/>
</dbReference>
<dbReference type="Pfam" id="PF17177">
    <property type="entry name" value="PPR_long"/>
    <property type="match status" value="1"/>
</dbReference>
<protein>
    <submittedName>
        <fullName evidence="9">Pentatricopeptide repeat-containing protein</fullName>
    </submittedName>
</protein>
<feature type="repeat" description="PPR" evidence="5">
    <location>
        <begin position="118"/>
        <end position="152"/>
    </location>
</feature>
<evidence type="ECO:0000256" key="3">
    <source>
        <dbReference type="ARBA" id="ARBA00044493"/>
    </source>
</evidence>
<dbReference type="STRING" id="5353.A0A1Q3E9T5"/>
<evidence type="ECO:0000256" key="1">
    <source>
        <dbReference type="ARBA" id="ARBA00006192"/>
    </source>
</evidence>
<feature type="compositionally biased region" description="Low complexity" evidence="6">
    <location>
        <begin position="925"/>
        <end position="939"/>
    </location>
</feature>
<gene>
    <name evidence="9" type="ORF">LENED_005663</name>
</gene>
<dbReference type="NCBIfam" id="TIGR00756">
    <property type="entry name" value="PPR"/>
    <property type="match status" value="2"/>
</dbReference>
<feature type="domain" description="PROP1-like PPR" evidence="7">
    <location>
        <begin position="87"/>
        <end position="249"/>
    </location>
</feature>
<keyword evidence="10" id="KW-1185">Reference proteome</keyword>
<feature type="repeat" description="PPR" evidence="5">
    <location>
        <begin position="187"/>
        <end position="221"/>
    </location>
</feature>
<dbReference type="Pfam" id="PF23276">
    <property type="entry name" value="TPR_24"/>
    <property type="match status" value="1"/>
</dbReference>
<reference evidence="9 10" key="1">
    <citation type="submission" date="2016-08" db="EMBL/GenBank/DDBJ databases">
        <authorList>
            <consortium name="Lentinula edodes genome sequencing consortium"/>
            <person name="Sakamoto Y."/>
            <person name="Nakade K."/>
            <person name="Sato S."/>
            <person name="Yoshida Y."/>
            <person name="Miyazaki K."/>
            <person name="Natsume S."/>
            <person name="Konno N."/>
        </authorList>
    </citation>
    <scope>NUCLEOTIDE SEQUENCE [LARGE SCALE GENOMIC DNA]</scope>
    <source>
        <strain evidence="9 10">NBRC 111202</strain>
    </source>
</reference>
<organism evidence="9 10">
    <name type="scientific">Lentinula edodes</name>
    <name type="common">Shiitake mushroom</name>
    <name type="synonym">Lentinus edodes</name>
    <dbReference type="NCBI Taxonomy" id="5353"/>
    <lineage>
        <taxon>Eukaryota</taxon>
        <taxon>Fungi</taxon>
        <taxon>Dikarya</taxon>
        <taxon>Basidiomycota</taxon>
        <taxon>Agaricomycotina</taxon>
        <taxon>Agaricomycetes</taxon>
        <taxon>Agaricomycetidae</taxon>
        <taxon>Agaricales</taxon>
        <taxon>Marasmiineae</taxon>
        <taxon>Omphalotaceae</taxon>
        <taxon>Lentinula</taxon>
    </lineage>
</organism>
<evidence type="ECO:0000256" key="5">
    <source>
        <dbReference type="PROSITE-ProRule" id="PRU00708"/>
    </source>
</evidence>
<reference evidence="9 10" key="2">
    <citation type="submission" date="2017-02" db="EMBL/GenBank/DDBJ databases">
        <title>A genome survey and senescence transcriptome analysis in Lentinula edodes.</title>
        <authorList>
            <person name="Sakamoto Y."/>
            <person name="Nakade K."/>
            <person name="Sato S."/>
            <person name="Yoshida Y."/>
            <person name="Miyazaki K."/>
            <person name="Natsume S."/>
            <person name="Konno N."/>
        </authorList>
    </citation>
    <scope>NUCLEOTIDE SEQUENCE [LARGE SCALE GENOMIC DNA]</scope>
    <source>
        <strain evidence="9 10">NBRC 111202</strain>
    </source>
</reference>